<dbReference type="GO" id="GO:0004252">
    <property type="term" value="F:serine-type endopeptidase activity"/>
    <property type="evidence" value="ECO:0007669"/>
    <property type="project" value="InterPro"/>
</dbReference>
<dbReference type="SUPFAM" id="SSF53474">
    <property type="entry name" value="alpha/beta-Hydrolases"/>
    <property type="match status" value="1"/>
</dbReference>
<dbReference type="SUPFAM" id="SSF50993">
    <property type="entry name" value="Peptidase/esterase 'gauge' domain"/>
    <property type="match status" value="1"/>
</dbReference>
<dbReference type="Gene3D" id="3.40.50.1820">
    <property type="entry name" value="alpha/beta hydrolase"/>
    <property type="match status" value="1"/>
</dbReference>
<dbReference type="PATRIC" id="fig|1579979.3.peg.1287"/>
<keyword evidence="6" id="KW-1185">Reference proteome</keyword>
<dbReference type="InterPro" id="IPR023302">
    <property type="entry name" value="Pept_S9A_N"/>
</dbReference>
<evidence type="ECO:0000313" key="6">
    <source>
        <dbReference type="Proteomes" id="UP000066624"/>
    </source>
</evidence>
<protein>
    <submittedName>
        <fullName evidence="5">Oligopeptidase B</fullName>
    </submittedName>
</protein>
<reference evidence="5 6" key="1">
    <citation type="submission" date="2015-07" db="EMBL/GenBank/DDBJ databases">
        <authorList>
            <person name="Noorani M."/>
        </authorList>
    </citation>
    <scope>NUCLEOTIDE SEQUENCE [LARGE SCALE GENOMIC DNA]</scope>
    <source>
        <strain evidence="5 6">KCTC 42284</strain>
    </source>
</reference>
<organism evidence="5 6">
    <name type="scientific">Wenzhouxiangella marina</name>
    <dbReference type="NCBI Taxonomy" id="1579979"/>
    <lineage>
        <taxon>Bacteria</taxon>
        <taxon>Pseudomonadati</taxon>
        <taxon>Pseudomonadota</taxon>
        <taxon>Gammaproteobacteria</taxon>
        <taxon>Chromatiales</taxon>
        <taxon>Wenzhouxiangellaceae</taxon>
        <taxon>Wenzhouxiangella</taxon>
    </lineage>
</organism>
<dbReference type="PRINTS" id="PR00862">
    <property type="entry name" value="PROLIGOPTASE"/>
</dbReference>
<dbReference type="STRING" id="1579979.WM2015_1255"/>
<dbReference type="FunFam" id="3.40.50.1820:FF:000005">
    <property type="entry name" value="Prolyl endopeptidase"/>
    <property type="match status" value="1"/>
</dbReference>
<evidence type="ECO:0000256" key="4">
    <source>
        <dbReference type="ARBA" id="ARBA00022825"/>
    </source>
</evidence>
<dbReference type="InterPro" id="IPR051543">
    <property type="entry name" value="Serine_Peptidase_S9A"/>
</dbReference>
<accession>A0A0K0XV90</accession>
<name>A0A0K0XV90_9GAMM</name>
<dbReference type="PANTHER" id="PTHR11757:SF19">
    <property type="entry name" value="PROLYL ENDOPEPTIDASE-LIKE"/>
    <property type="match status" value="1"/>
</dbReference>
<evidence type="ECO:0000256" key="1">
    <source>
        <dbReference type="ARBA" id="ARBA00005228"/>
    </source>
</evidence>
<dbReference type="GO" id="GO:0006508">
    <property type="term" value="P:proteolysis"/>
    <property type="evidence" value="ECO:0007669"/>
    <property type="project" value="UniProtKB-KW"/>
</dbReference>
<dbReference type="KEGG" id="wma:WM2015_1255"/>
<comment type="similarity">
    <text evidence="1">Belongs to the peptidase S9A family.</text>
</comment>
<evidence type="ECO:0000256" key="3">
    <source>
        <dbReference type="ARBA" id="ARBA00022801"/>
    </source>
</evidence>
<dbReference type="Gene3D" id="2.130.10.120">
    <property type="entry name" value="Prolyl oligopeptidase, N-terminal domain"/>
    <property type="match status" value="1"/>
</dbReference>
<dbReference type="EMBL" id="CP012154">
    <property type="protein sequence ID" value="AKS41629.1"/>
    <property type="molecule type" value="Genomic_DNA"/>
</dbReference>
<dbReference type="Pfam" id="PF00326">
    <property type="entry name" value="Peptidase_S9"/>
    <property type="match status" value="1"/>
</dbReference>
<keyword evidence="4" id="KW-0720">Serine protease</keyword>
<gene>
    <name evidence="5" type="ORF">WM2015_1255</name>
</gene>
<dbReference type="PANTHER" id="PTHR11757">
    <property type="entry name" value="PROTEASE FAMILY S9A OLIGOPEPTIDASE"/>
    <property type="match status" value="1"/>
</dbReference>
<proteinExistence type="inferred from homology"/>
<dbReference type="AlphaFoldDB" id="A0A0K0XV90"/>
<keyword evidence="3" id="KW-0378">Hydrolase</keyword>
<evidence type="ECO:0000256" key="2">
    <source>
        <dbReference type="ARBA" id="ARBA00022670"/>
    </source>
</evidence>
<evidence type="ECO:0000313" key="5">
    <source>
        <dbReference type="EMBL" id="AKS41629.1"/>
    </source>
</evidence>
<dbReference type="Pfam" id="PF02897">
    <property type="entry name" value="Peptidase_S9_N"/>
    <property type="match status" value="1"/>
</dbReference>
<dbReference type="InterPro" id="IPR029058">
    <property type="entry name" value="AB_hydrolase_fold"/>
</dbReference>
<dbReference type="RefSeq" id="WP_082169521.1">
    <property type="nucleotide sequence ID" value="NZ_CP012154.1"/>
</dbReference>
<dbReference type="InterPro" id="IPR001375">
    <property type="entry name" value="Peptidase_S9_cat"/>
</dbReference>
<dbReference type="InterPro" id="IPR002470">
    <property type="entry name" value="Peptidase_S9A"/>
</dbReference>
<dbReference type="Proteomes" id="UP000066624">
    <property type="component" value="Chromosome"/>
</dbReference>
<keyword evidence="2" id="KW-0645">Protease</keyword>
<sequence length="745" mass="84160">MFQTLLSVRALRACVLALFLVGLAGCGSETPAPSAEPAAQPADPVESAPAVVLEPPMAEQREHVVSAPAGDREDPWYWLRDDEREDPEVLAYLEAENEYKEASLAHLSGLRERLFEELRGRIVEDDSSTPIFDNGYWYYTRYESGKEYPIHARREGTMEADEEILLDVNVLAEGHDFYSVGDWDVSLDNRRLAYLEDNIGRRQYRILIKDLATGETVDTGIVGASSLSWSGDHRHLFYVANEPETLRSWQVWRLDTAPESVQEGEMPFGQGDLVYQEDDAAFYTGVGRTDSGAYNVIYLGSTVSSEMRVLESDQPLGEFRVFFPRERDHEYYIDHHQDRWIVQTNFEAPNYRLMTVGLDDHADRSQWQDLVPHSDEIFIHTFTALDDILAISERSDGLRRLRLQDWDSGESQVLAFEEPAYVAYLGSNPDQSSPLLRFYYESMTTPTQTWDLNVVTGERTLLKQEEVPGDFDSADYVTHWMMVPARDGVEVPVSIMHHKDTQLDGSAPLYQYAYGSYGSSTEPSFSTNRLSLVDRGFVFAIAHVRGGQEMGRQWYDDGRMLNKINTFNDFIDVTAYLVDEGMVDGERVFAMGGSAGGLLTGAVANMAPERYAGIIAHVPFVDVVTTMLDESIPLTTNEFDEWGNPMDPVYYEYMLSYSPYDNVTAQDYPAMLVTTGLWDSQVQYWEPAKWVAKLRATKTDDNPLLLHTNMEAGHGGASGRFRRLEQAALEYAFVLDQAGLAEQSD</sequence>